<organism evidence="3 4">
    <name type="scientific">Mycolicibacterium smegmatis (strain ATCC 700084 / mc(2)155)</name>
    <name type="common">Mycobacterium smegmatis</name>
    <dbReference type="NCBI Taxonomy" id="246196"/>
    <lineage>
        <taxon>Bacteria</taxon>
        <taxon>Bacillati</taxon>
        <taxon>Actinomycetota</taxon>
        <taxon>Actinomycetes</taxon>
        <taxon>Mycobacteriales</taxon>
        <taxon>Mycobacteriaceae</taxon>
        <taxon>Mycolicibacterium</taxon>
    </lineage>
</organism>
<dbReference type="InterPro" id="IPR036259">
    <property type="entry name" value="MFS_trans_sf"/>
</dbReference>
<proteinExistence type="predicted"/>
<protein>
    <recommendedName>
        <fullName evidence="5">DUF4190 domain-containing protein</fullName>
    </recommendedName>
</protein>
<keyword evidence="2" id="KW-0812">Transmembrane</keyword>
<evidence type="ECO:0000313" key="3">
    <source>
        <dbReference type="EMBL" id="AFP41704.1"/>
    </source>
</evidence>
<dbReference type="KEGG" id="msg:MSMEI_5261"/>
<feature type="compositionally biased region" description="Pro residues" evidence="1">
    <location>
        <begin position="38"/>
        <end position="83"/>
    </location>
</feature>
<reference evidence="3 4" key="1">
    <citation type="journal article" date="2007" name="Genome Biol.">
        <title>Interrupted coding sequences in Mycobacterium smegmatis: authentic mutations or sequencing errors?</title>
        <authorList>
            <person name="Deshayes C."/>
            <person name="Perrodou E."/>
            <person name="Gallien S."/>
            <person name="Euphrasie D."/>
            <person name="Schaeffer C."/>
            <person name="Van-Dorsselaer A."/>
            <person name="Poch O."/>
            <person name="Lecompte O."/>
            <person name="Reyrat J.M."/>
        </authorList>
    </citation>
    <scope>NUCLEOTIDE SEQUENCE [LARGE SCALE GENOMIC DNA]</scope>
    <source>
        <strain evidence="4">ATCC 700084 / mc(2)155</strain>
    </source>
</reference>
<feature type="compositionally biased region" description="Pro residues" evidence="1">
    <location>
        <begin position="1"/>
        <end position="16"/>
    </location>
</feature>
<evidence type="ECO:0000256" key="1">
    <source>
        <dbReference type="SAM" id="MobiDB-lite"/>
    </source>
</evidence>
<keyword evidence="2" id="KW-0472">Membrane</keyword>
<accession>I7GFA4</accession>
<keyword evidence="2" id="KW-1133">Transmembrane helix</keyword>
<reference evidence="3 4" key="2">
    <citation type="journal article" date="2009" name="Genome Res.">
        <title>Ortho-proteogenomics: multiple proteomes investigation through orthology and a new MS-based protocol.</title>
        <authorList>
            <person name="Gallien S."/>
            <person name="Perrodou E."/>
            <person name="Carapito C."/>
            <person name="Deshayes C."/>
            <person name="Reyrat J.M."/>
            <person name="Van Dorsselaer A."/>
            <person name="Poch O."/>
            <person name="Schaeffer C."/>
            <person name="Lecompte O."/>
        </authorList>
    </citation>
    <scope>NUCLEOTIDE SEQUENCE [LARGE SCALE GENOMIC DNA]</scope>
    <source>
        <strain evidence="4">ATCC 700084 / mc(2)155</strain>
    </source>
</reference>
<evidence type="ECO:0000313" key="4">
    <source>
        <dbReference type="Proteomes" id="UP000006158"/>
    </source>
</evidence>
<sequence>MTPPPSQPPEPPPAAGEPPEGDGPQDIPPAYEYDVRPPGAPYVPPYAPPAGPPQGPPQGPPPTPPPPPPAGPPIGYPPPPPGYSQPYPGDYPSSPPPPGYGRPPSRISVAMVIIGPFIYAAINLVVGFMALIAGGMLETQTSNSSIIFGVAALGLLLIAFGGGTLLLRRNNPQARGLGIGLMIGWALMSVLTAGFCTGINPEMYT</sequence>
<dbReference type="RefSeq" id="WP_014878322.1">
    <property type="nucleotide sequence ID" value="NC_008596.1"/>
</dbReference>
<gene>
    <name evidence="3" type="ordered locus">MSMEI_5261</name>
</gene>
<dbReference type="EMBL" id="CP001663">
    <property type="protein sequence ID" value="AFP41704.1"/>
    <property type="molecule type" value="Genomic_DNA"/>
</dbReference>
<feature type="transmembrane region" description="Helical" evidence="2">
    <location>
        <begin position="109"/>
        <end position="134"/>
    </location>
</feature>
<evidence type="ECO:0008006" key="5">
    <source>
        <dbReference type="Google" id="ProtNLM"/>
    </source>
</evidence>
<name>I7GFA4_MYCS2</name>
<feature type="transmembrane region" description="Helical" evidence="2">
    <location>
        <begin position="179"/>
        <end position="200"/>
    </location>
</feature>
<dbReference type="AlphaFoldDB" id="I7GFA4"/>
<dbReference type="PRINTS" id="PR01217">
    <property type="entry name" value="PRICHEXTENSN"/>
</dbReference>
<dbReference type="PATRIC" id="fig|246196.56.peg.5381"/>
<feature type="region of interest" description="Disordered" evidence="1">
    <location>
        <begin position="1"/>
        <end position="100"/>
    </location>
</feature>
<evidence type="ECO:0000256" key="2">
    <source>
        <dbReference type="SAM" id="Phobius"/>
    </source>
</evidence>
<dbReference type="SUPFAM" id="SSF103473">
    <property type="entry name" value="MFS general substrate transporter"/>
    <property type="match status" value="1"/>
</dbReference>
<dbReference type="Proteomes" id="UP000006158">
    <property type="component" value="Chromosome"/>
</dbReference>
<feature type="transmembrane region" description="Helical" evidence="2">
    <location>
        <begin position="146"/>
        <end position="167"/>
    </location>
</feature>